<organism evidence="3 4">
    <name type="scientific">Prevotella pallens</name>
    <dbReference type="NCBI Taxonomy" id="60133"/>
    <lineage>
        <taxon>Bacteria</taxon>
        <taxon>Pseudomonadati</taxon>
        <taxon>Bacteroidota</taxon>
        <taxon>Bacteroidia</taxon>
        <taxon>Bacteroidales</taxon>
        <taxon>Prevotellaceae</taxon>
        <taxon>Prevotella</taxon>
    </lineage>
</organism>
<dbReference type="AlphaFoldDB" id="A0A379F2N0"/>
<dbReference type="RefSeq" id="WP_115083359.1">
    <property type="nucleotide sequence ID" value="NZ_CAKAQN010000005.1"/>
</dbReference>
<gene>
    <name evidence="3" type="ORF">NCTC13043_01221</name>
</gene>
<feature type="coiled-coil region" evidence="1">
    <location>
        <begin position="223"/>
        <end position="250"/>
    </location>
</feature>
<name>A0A379F2N0_9BACT</name>
<protein>
    <submittedName>
        <fullName evidence="3">Polysaccharide pyruvyl transferase</fullName>
    </submittedName>
</protein>
<dbReference type="InterPro" id="IPR007345">
    <property type="entry name" value="Polysacch_pyruvyl_Trfase"/>
</dbReference>
<accession>A0A379F2N0</accession>
<dbReference type="EMBL" id="UGTP01000001">
    <property type="protein sequence ID" value="SUC12614.1"/>
    <property type="molecule type" value="Genomic_DNA"/>
</dbReference>
<dbReference type="OrthoDB" id="5672604at2"/>
<evidence type="ECO:0000313" key="3">
    <source>
        <dbReference type="EMBL" id="SUC12614.1"/>
    </source>
</evidence>
<keyword evidence="1" id="KW-0175">Coiled coil</keyword>
<dbReference type="GO" id="GO:0016740">
    <property type="term" value="F:transferase activity"/>
    <property type="evidence" value="ECO:0007669"/>
    <property type="project" value="UniProtKB-KW"/>
</dbReference>
<dbReference type="Pfam" id="PF04230">
    <property type="entry name" value="PS_pyruv_trans"/>
    <property type="match status" value="1"/>
</dbReference>
<dbReference type="Proteomes" id="UP000254235">
    <property type="component" value="Unassembled WGS sequence"/>
</dbReference>
<proteinExistence type="predicted"/>
<evidence type="ECO:0000313" key="4">
    <source>
        <dbReference type="Proteomes" id="UP000254235"/>
    </source>
</evidence>
<dbReference type="GeneID" id="78570910"/>
<reference evidence="3 4" key="1">
    <citation type="submission" date="2018-06" db="EMBL/GenBank/DDBJ databases">
        <authorList>
            <consortium name="Pathogen Informatics"/>
            <person name="Doyle S."/>
        </authorList>
    </citation>
    <scope>NUCLEOTIDE SEQUENCE [LARGE SCALE GENOMIC DNA]</scope>
    <source>
        <strain evidence="3 4">NCTC13043</strain>
    </source>
</reference>
<sequence length="344" mass="40360">MKYQVLSIGKKIPTDFINIGDYIQGVASAQFLPRLDGFIDRELVGKYEGELSKVIMNGWYMHYPENWPPSKQIIPLFVALHINSNFKEQLLSPKAIEYLKKYGPIGCRDYYTMNILRAKGIDAFFSGCMTLTLGCCYHSEKKNNKIYFVDPYFKTPSSLKEFLYNSLYLLKHWKTICVIASKFEFYWHRGFFHRVVVTSFYRQYIKLFSKEVLLNAEYVCQESKRYKNNFKDEEERFAEAQRLVEEYAQAKYVVTSRIHCALPCLGLETPVIYVENKQQSDTSACRLDGLRELFNIIENDNGVLRSLFPIELPLTYKSNFSNKPLWYNIAEKLKNICENFIQAK</sequence>
<feature type="domain" description="Polysaccharide pyruvyl transferase" evidence="2">
    <location>
        <begin position="18"/>
        <end position="277"/>
    </location>
</feature>
<evidence type="ECO:0000259" key="2">
    <source>
        <dbReference type="Pfam" id="PF04230"/>
    </source>
</evidence>
<evidence type="ECO:0000256" key="1">
    <source>
        <dbReference type="SAM" id="Coils"/>
    </source>
</evidence>
<keyword evidence="3" id="KW-0808">Transferase</keyword>